<keyword evidence="5" id="KW-1185">Reference proteome</keyword>
<evidence type="ECO:0000313" key="5">
    <source>
        <dbReference type="Proteomes" id="UP000242188"/>
    </source>
</evidence>
<dbReference type="AlphaFoldDB" id="A0A210QFC4"/>
<dbReference type="Gene3D" id="1.10.10.60">
    <property type="entry name" value="Homeodomain-like"/>
    <property type="match status" value="1"/>
</dbReference>
<proteinExistence type="predicted"/>
<dbReference type="InterPro" id="IPR009057">
    <property type="entry name" value="Homeodomain-like_sf"/>
</dbReference>
<dbReference type="Proteomes" id="UP000242188">
    <property type="component" value="Unassembled WGS sequence"/>
</dbReference>
<reference evidence="4 5" key="1">
    <citation type="journal article" date="2017" name="Nat. Ecol. Evol.">
        <title>Scallop genome provides insights into evolution of bilaterian karyotype and development.</title>
        <authorList>
            <person name="Wang S."/>
            <person name="Zhang J."/>
            <person name="Jiao W."/>
            <person name="Li J."/>
            <person name="Xun X."/>
            <person name="Sun Y."/>
            <person name="Guo X."/>
            <person name="Huan P."/>
            <person name="Dong B."/>
            <person name="Zhang L."/>
            <person name="Hu X."/>
            <person name="Sun X."/>
            <person name="Wang J."/>
            <person name="Zhao C."/>
            <person name="Wang Y."/>
            <person name="Wang D."/>
            <person name="Huang X."/>
            <person name="Wang R."/>
            <person name="Lv J."/>
            <person name="Li Y."/>
            <person name="Zhang Z."/>
            <person name="Liu B."/>
            <person name="Lu W."/>
            <person name="Hui Y."/>
            <person name="Liang J."/>
            <person name="Zhou Z."/>
            <person name="Hou R."/>
            <person name="Li X."/>
            <person name="Liu Y."/>
            <person name="Li H."/>
            <person name="Ning X."/>
            <person name="Lin Y."/>
            <person name="Zhao L."/>
            <person name="Xing Q."/>
            <person name="Dou J."/>
            <person name="Li Y."/>
            <person name="Mao J."/>
            <person name="Guo H."/>
            <person name="Dou H."/>
            <person name="Li T."/>
            <person name="Mu C."/>
            <person name="Jiang W."/>
            <person name="Fu Q."/>
            <person name="Fu X."/>
            <person name="Miao Y."/>
            <person name="Liu J."/>
            <person name="Yu Q."/>
            <person name="Li R."/>
            <person name="Liao H."/>
            <person name="Li X."/>
            <person name="Kong Y."/>
            <person name="Jiang Z."/>
            <person name="Chourrout D."/>
            <person name="Li R."/>
            <person name="Bao Z."/>
        </authorList>
    </citation>
    <scope>NUCLEOTIDE SEQUENCE [LARGE SCALE GENOMIC DNA]</scope>
    <source>
        <strain evidence="4 5">PY_sf001</strain>
    </source>
</reference>
<keyword evidence="1 2" id="KW-0371">Homeobox</keyword>
<gene>
    <name evidence="4" type="ORF">KP79_PYT10330</name>
</gene>
<keyword evidence="1 2" id="KW-0539">Nucleus</keyword>
<feature type="domain" description="Homeobox" evidence="3">
    <location>
        <begin position="33"/>
        <end position="93"/>
    </location>
</feature>
<dbReference type="CDD" id="cd00086">
    <property type="entry name" value="homeodomain"/>
    <property type="match status" value="1"/>
</dbReference>
<dbReference type="GO" id="GO:0005634">
    <property type="term" value="C:nucleus"/>
    <property type="evidence" value="ECO:0007669"/>
    <property type="project" value="UniProtKB-SubCell"/>
</dbReference>
<feature type="DNA-binding region" description="Homeobox" evidence="1">
    <location>
        <begin position="35"/>
        <end position="94"/>
    </location>
</feature>
<dbReference type="OrthoDB" id="10528730at2759"/>
<evidence type="ECO:0000256" key="1">
    <source>
        <dbReference type="PROSITE-ProRule" id="PRU00108"/>
    </source>
</evidence>
<evidence type="ECO:0000256" key="2">
    <source>
        <dbReference type="RuleBase" id="RU000682"/>
    </source>
</evidence>
<comment type="subcellular location">
    <subcellularLocation>
        <location evidence="1 2">Nucleus</location>
    </subcellularLocation>
</comment>
<evidence type="ECO:0000313" key="4">
    <source>
        <dbReference type="EMBL" id="OWF47444.1"/>
    </source>
</evidence>
<keyword evidence="1 2" id="KW-0238">DNA-binding</keyword>
<evidence type="ECO:0000259" key="3">
    <source>
        <dbReference type="PROSITE" id="PS50071"/>
    </source>
</evidence>
<dbReference type="SMART" id="SM00389">
    <property type="entry name" value="HOX"/>
    <property type="match status" value="1"/>
</dbReference>
<dbReference type="Pfam" id="PF00046">
    <property type="entry name" value="Homeodomain"/>
    <property type="match status" value="1"/>
</dbReference>
<dbReference type="InterPro" id="IPR001356">
    <property type="entry name" value="HD"/>
</dbReference>
<sequence length="179" mass="20390">MFLAPISHAVDATYTTLATLTACPVTPVTDHVKKPKRIRTSYTETQINEFEKIFVNNQYPSRKLMDKLSNTLDIPVERMRNRRSRQKKVRQSKISKHPLTTAYSHTDTFPEDMDPSFHCLGGTAMAVPSGADEMNHWLYAHTTYTPTTNQACMNCDSRTVYSTLYHHPVMTPGVVRSPR</sequence>
<organism evidence="4 5">
    <name type="scientific">Mizuhopecten yessoensis</name>
    <name type="common">Japanese scallop</name>
    <name type="synonym">Patinopecten yessoensis</name>
    <dbReference type="NCBI Taxonomy" id="6573"/>
    <lineage>
        <taxon>Eukaryota</taxon>
        <taxon>Metazoa</taxon>
        <taxon>Spiralia</taxon>
        <taxon>Lophotrochozoa</taxon>
        <taxon>Mollusca</taxon>
        <taxon>Bivalvia</taxon>
        <taxon>Autobranchia</taxon>
        <taxon>Pteriomorphia</taxon>
        <taxon>Pectinida</taxon>
        <taxon>Pectinoidea</taxon>
        <taxon>Pectinidae</taxon>
        <taxon>Mizuhopecten</taxon>
    </lineage>
</organism>
<dbReference type="EMBL" id="NEDP02003892">
    <property type="protein sequence ID" value="OWF47444.1"/>
    <property type="molecule type" value="Genomic_DNA"/>
</dbReference>
<dbReference type="PROSITE" id="PS50071">
    <property type="entry name" value="HOMEOBOX_2"/>
    <property type="match status" value="1"/>
</dbReference>
<comment type="caution">
    <text evidence="4">The sequence shown here is derived from an EMBL/GenBank/DDBJ whole genome shotgun (WGS) entry which is preliminary data.</text>
</comment>
<dbReference type="GO" id="GO:0003677">
    <property type="term" value="F:DNA binding"/>
    <property type="evidence" value="ECO:0007669"/>
    <property type="project" value="UniProtKB-UniRule"/>
</dbReference>
<dbReference type="SUPFAM" id="SSF46689">
    <property type="entry name" value="Homeodomain-like"/>
    <property type="match status" value="1"/>
</dbReference>
<name>A0A210QFC4_MIZYE</name>
<protein>
    <recommendedName>
        <fullName evidence="3">Homeobox domain-containing protein</fullName>
    </recommendedName>
</protein>
<accession>A0A210QFC4</accession>